<dbReference type="InterPro" id="IPR039366">
    <property type="entry name" value="Pilotin"/>
</dbReference>
<gene>
    <name evidence="1" type="ORF">ABE957_10070</name>
</gene>
<proteinExistence type="predicted"/>
<organism evidence="1 2">
    <name type="scientific">Halomonas pelophila</name>
    <dbReference type="NCBI Taxonomy" id="3151122"/>
    <lineage>
        <taxon>Bacteria</taxon>
        <taxon>Pseudomonadati</taxon>
        <taxon>Pseudomonadota</taxon>
        <taxon>Gammaproteobacteria</taxon>
        <taxon>Oceanospirillales</taxon>
        <taxon>Halomonadaceae</taxon>
        <taxon>Halomonas</taxon>
    </lineage>
</organism>
<dbReference type="PANTHER" id="PTHR38013:SF1">
    <property type="entry name" value="GLYCOPROTEIN_POLYSACCHARIDE METABOLISM"/>
    <property type="match status" value="1"/>
</dbReference>
<dbReference type="Proteomes" id="UP001472978">
    <property type="component" value="Unassembled WGS sequence"/>
</dbReference>
<dbReference type="InterPro" id="IPR053196">
    <property type="entry name" value="Lipoprotein_YbaY-like"/>
</dbReference>
<evidence type="ECO:0000313" key="1">
    <source>
        <dbReference type="EMBL" id="MEQ6889019.1"/>
    </source>
</evidence>
<comment type="caution">
    <text evidence="1">The sequence shown here is derived from an EMBL/GenBank/DDBJ whole genome shotgun (WGS) entry which is preliminary data.</text>
</comment>
<protein>
    <submittedName>
        <fullName evidence="1">YbaY family lipoprotein</fullName>
    </submittedName>
</protein>
<dbReference type="PANTHER" id="PTHR38013">
    <property type="entry name" value="GLYCOPROTEIN/POLYSACCHARIDE METABOLISM"/>
    <property type="match status" value="1"/>
</dbReference>
<keyword evidence="2" id="KW-1185">Reference proteome</keyword>
<accession>A0ABV1N5L1</accession>
<reference evidence="1 2" key="1">
    <citation type="submission" date="2024-05" db="EMBL/GenBank/DDBJ databases">
        <title>Halomonas sp. CS7 16S ribosomal RNA gene Genome sequencing and assembly.</title>
        <authorList>
            <person name="Yook S."/>
        </authorList>
    </citation>
    <scope>NUCLEOTIDE SEQUENCE [LARGE SCALE GENOMIC DNA]</scope>
    <source>
        <strain evidence="1 2">CS7</strain>
    </source>
</reference>
<evidence type="ECO:0000313" key="2">
    <source>
        <dbReference type="Proteomes" id="UP001472978"/>
    </source>
</evidence>
<keyword evidence="1" id="KW-0449">Lipoprotein</keyword>
<dbReference type="RefSeq" id="WP_108445978.1">
    <property type="nucleotide sequence ID" value="NZ_JBEGCI010000007.1"/>
</dbReference>
<dbReference type="EMBL" id="JBEGCI010000007">
    <property type="protein sequence ID" value="MEQ6889019.1"/>
    <property type="molecule type" value="Genomic_DNA"/>
</dbReference>
<name>A0ABV1N5L1_9GAMM</name>
<dbReference type="Pfam" id="PF09619">
    <property type="entry name" value="YscW"/>
    <property type="match status" value="1"/>
</dbReference>
<sequence>MSNGITSGIGGWVVGVGALLLAGCSAQMTSGEEAMQQPDNSLMQVIRGEVWYRERMALPPGAEVVVTLEDQSRADAPATVLTDYTHTVDGGQPPYPFRLVYNPDAIDDRMTYGLRARIVHEGELLFTSTEHIDPFAGAPGDPVRIRVSRQ</sequence>